<organism evidence="1 2">
    <name type="scientific">Hephaestia caeni</name>
    <dbReference type="NCBI Taxonomy" id="645617"/>
    <lineage>
        <taxon>Bacteria</taxon>
        <taxon>Pseudomonadati</taxon>
        <taxon>Pseudomonadota</taxon>
        <taxon>Alphaproteobacteria</taxon>
        <taxon>Sphingomonadales</taxon>
        <taxon>Sphingomonadaceae</taxon>
        <taxon>Hephaestia</taxon>
    </lineage>
</organism>
<keyword evidence="1" id="KW-0449">Lipoprotein</keyword>
<proteinExistence type="predicted"/>
<reference evidence="1 2" key="1">
    <citation type="submission" date="2018-08" db="EMBL/GenBank/DDBJ databases">
        <title>Genomic Encyclopedia of Type Strains, Phase IV (KMG-IV): sequencing the most valuable type-strain genomes for metagenomic binning, comparative biology and taxonomic classification.</title>
        <authorList>
            <person name="Goeker M."/>
        </authorList>
    </citation>
    <scope>NUCLEOTIDE SEQUENCE [LARGE SCALE GENOMIC DNA]</scope>
    <source>
        <strain evidence="1 2">DSM 25527</strain>
    </source>
</reference>
<dbReference type="AlphaFoldDB" id="A0A397NQ04"/>
<evidence type="ECO:0000313" key="2">
    <source>
        <dbReference type="Proteomes" id="UP000266568"/>
    </source>
</evidence>
<dbReference type="Proteomes" id="UP000266568">
    <property type="component" value="Unassembled WGS sequence"/>
</dbReference>
<keyword evidence="2" id="KW-1185">Reference proteome</keyword>
<dbReference type="InterPro" id="IPR025985">
    <property type="entry name" value="YnbE"/>
</dbReference>
<comment type="caution">
    <text evidence="1">The sequence shown here is derived from an EMBL/GenBank/DDBJ whole genome shotgun (WGS) entry which is preliminary data.</text>
</comment>
<evidence type="ECO:0000313" key="1">
    <source>
        <dbReference type="EMBL" id="RIA37759.1"/>
    </source>
</evidence>
<protein>
    <submittedName>
        <fullName evidence="1">YnbE-like lipoprotein</fullName>
    </submittedName>
</protein>
<dbReference type="Pfam" id="PF13617">
    <property type="entry name" value="Lipoprotein_19"/>
    <property type="match status" value="1"/>
</dbReference>
<name>A0A397NQ04_9SPHN</name>
<gene>
    <name evidence="1" type="ORF">DFR49_3647</name>
</gene>
<accession>A0A397NQ04</accession>
<sequence>MTETGLTQTDRRPTTAGMKGAIAILLIGAGGATGGCVTVNAPDKPIEINLNVKIDQEVVYRLDGEAKSLIQDNPGIF</sequence>
<dbReference type="EMBL" id="QXDC01000004">
    <property type="protein sequence ID" value="RIA37759.1"/>
    <property type="molecule type" value="Genomic_DNA"/>
</dbReference>